<feature type="transmembrane region" description="Helical" evidence="14">
    <location>
        <begin position="232"/>
        <end position="253"/>
    </location>
</feature>
<dbReference type="GO" id="GO:0016020">
    <property type="term" value="C:membrane"/>
    <property type="evidence" value="ECO:0007669"/>
    <property type="project" value="UniProtKB-SubCell"/>
</dbReference>
<keyword evidence="7 13" id="KW-0297">G-protein coupled receptor</keyword>
<name>A0A8D1ZWH1_PIG</name>
<feature type="transmembrane region" description="Helical" evidence="14">
    <location>
        <begin position="6"/>
        <end position="31"/>
    </location>
</feature>
<evidence type="ECO:0000256" key="10">
    <source>
        <dbReference type="ARBA" id="ARBA00023224"/>
    </source>
</evidence>
<evidence type="ECO:0000256" key="8">
    <source>
        <dbReference type="ARBA" id="ARBA00023136"/>
    </source>
</evidence>
<feature type="transmembrane region" description="Helical" evidence="14">
    <location>
        <begin position="259"/>
        <end position="280"/>
    </location>
</feature>
<dbReference type="PANTHER" id="PTHR11394:SF70">
    <property type="entry name" value="TASTE RECEPTOR TYPE 2 MEMBER 42"/>
    <property type="match status" value="1"/>
</dbReference>
<comment type="similarity">
    <text evidence="2 12">Belongs to the G-protein coupled receptor T2R family.</text>
</comment>
<feature type="transmembrane region" description="Helical" evidence="14">
    <location>
        <begin position="177"/>
        <end position="201"/>
    </location>
</feature>
<organism evidence="15 16">
    <name type="scientific">Sus scrofa</name>
    <name type="common">Pig</name>
    <dbReference type="NCBI Taxonomy" id="9823"/>
    <lineage>
        <taxon>Eukaryota</taxon>
        <taxon>Metazoa</taxon>
        <taxon>Chordata</taxon>
        <taxon>Craniata</taxon>
        <taxon>Vertebrata</taxon>
        <taxon>Euteleostomi</taxon>
        <taxon>Mammalia</taxon>
        <taxon>Eutheria</taxon>
        <taxon>Laurasiatheria</taxon>
        <taxon>Artiodactyla</taxon>
        <taxon>Suina</taxon>
        <taxon>Suidae</taxon>
        <taxon>Sus</taxon>
    </lineage>
</organism>
<protein>
    <recommendedName>
        <fullName evidence="13">Taste receptor type 2</fullName>
    </recommendedName>
</protein>
<dbReference type="AlphaFoldDB" id="A0A8D1ZWH1"/>
<feature type="transmembrane region" description="Helical" evidence="14">
    <location>
        <begin position="129"/>
        <end position="148"/>
    </location>
</feature>
<comment type="function">
    <text evidence="11">Receptor that may play a role in the perception of bitterness and is gustducin-linked. May play a role in sensing the chemical composition of the gastrointestinal content. The activity of this receptor may stimulate alpha gustducin, mediate PLC-beta-2 activation and lead to the gating of TRPM5.</text>
</comment>
<feature type="transmembrane region" description="Helical" evidence="14">
    <location>
        <begin position="43"/>
        <end position="68"/>
    </location>
</feature>
<dbReference type="InterPro" id="IPR007960">
    <property type="entry name" value="TAS2R"/>
</dbReference>
<keyword evidence="9 13" id="KW-0675">Receptor</keyword>
<dbReference type="Ensembl" id="ENSSSCT00065098629.1">
    <property type="protein sequence ID" value="ENSSSCP00065043255.1"/>
    <property type="gene ID" value="ENSSSCG00065071782.1"/>
</dbReference>
<accession>A0A8D1ZWH1</accession>
<keyword evidence="4 13" id="KW-0716">Sensory transduction</keyword>
<keyword evidence="8 13" id="KW-0472">Membrane</keyword>
<evidence type="ECO:0000256" key="4">
    <source>
        <dbReference type="ARBA" id="ARBA00022606"/>
    </source>
</evidence>
<sequence length="316" mass="36469">MFPTLNTIFLILSVVEFIIGALGNAFIGLVNCSECIKNQKISLVNFILTSLAISNVSQLLVALLDSFIMGLPPCLLLTNKLAKPITLLWRITNHLITWLSTCLSIFYFLKIAHFSHCLFLWLKRRMNRVIPGILVFSSVFLVFDFLLLETFNDLFQNTASESNLTLDKNLYFKSLSLLSLTFFFPVILSLMSLLFLFLSLVKHTRNLKLNFVCSRDLSTQAHKTAMKMVMSVFLLIMVHFFSVQLVNWLLFVYSDNEFIKFLMLAVYVFPSGHSFILILGSNKLRQRALKVLRHHKALKRENPLPLQIRFQESFQR</sequence>
<dbReference type="SUPFAM" id="SSF81321">
    <property type="entry name" value="Family A G protein-coupled receptor-like"/>
    <property type="match status" value="1"/>
</dbReference>
<comment type="subcellular location">
    <subcellularLocation>
        <location evidence="1 13">Membrane</location>
        <topology evidence="1 13">Multi-pass membrane protein</topology>
    </subcellularLocation>
</comment>
<dbReference type="Proteomes" id="UP000694725">
    <property type="component" value="Unplaced"/>
</dbReference>
<evidence type="ECO:0000256" key="2">
    <source>
        <dbReference type="ARBA" id="ARBA00007376"/>
    </source>
</evidence>
<keyword evidence="10 13" id="KW-0807">Transducer</keyword>
<evidence type="ECO:0000256" key="9">
    <source>
        <dbReference type="ARBA" id="ARBA00023170"/>
    </source>
</evidence>
<keyword evidence="5 13" id="KW-0812">Transmembrane</keyword>
<evidence type="ECO:0000256" key="7">
    <source>
        <dbReference type="ARBA" id="ARBA00023040"/>
    </source>
</evidence>
<reference evidence="15" key="1">
    <citation type="submission" date="2025-08" db="UniProtKB">
        <authorList>
            <consortium name="Ensembl"/>
        </authorList>
    </citation>
    <scope>IDENTIFICATION</scope>
</reference>
<evidence type="ECO:0000256" key="11">
    <source>
        <dbReference type="ARBA" id="ARBA00024847"/>
    </source>
</evidence>
<evidence type="ECO:0000313" key="16">
    <source>
        <dbReference type="Proteomes" id="UP000694725"/>
    </source>
</evidence>
<evidence type="ECO:0000256" key="5">
    <source>
        <dbReference type="ARBA" id="ARBA00022692"/>
    </source>
</evidence>
<evidence type="ECO:0000256" key="13">
    <source>
        <dbReference type="RuleBase" id="RU004424"/>
    </source>
</evidence>
<keyword evidence="3 13" id="KW-0919">Taste</keyword>
<evidence type="ECO:0000256" key="3">
    <source>
        <dbReference type="ARBA" id="ARBA00022480"/>
    </source>
</evidence>
<evidence type="ECO:0000256" key="12">
    <source>
        <dbReference type="RuleBase" id="RU004423"/>
    </source>
</evidence>
<dbReference type="GO" id="GO:0033038">
    <property type="term" value="F:bitter taste receptor activity"/>
    <property type="evidence" value="ECO:0007669"/>
    <property type="project" value="InterPro"/>
</dbReference>
<dbReference type="GO" id="GO:0004930">
    <property type="term" value="F:G protein-coupled receptor activity"/>
    <property type="evidence" value="ECO:0007669"/>
    <property type="project" value="UniProtKB-KW"/>
</dbReference>
<dbReference type="Gene3D" id="1.20.1070.10">
    <property type="entry name" value="Rhodopsin 7-helix transmembrane proteins"/>
    <property type="match status" value="1"/>
</dbReference>
<evidence type="ECO:0000313" key="15">
    <source>
        <dbReference type="Ensembl" id="ENSSSCP00065043255.1"/>
    </source>
</evidence>
<keyword evidence="6 14" id="KW-1133">Transmembrane helix</keyword>
<evidence type="ECO:0000256" key="6">
    <source>
        <dbReference type="ARBA" id="ARBA00022989"/>
    </source>
</evidence>
<proteinExistence type="inferred from homology"/>
<dbReference type="PANTHER" id="PTHR11394">
    <property type="entry name" value="TASTE RECEPTOR TYPE 2"/>
    <property type="match status" value="1"/>
</dbReference>
<feature type="transmembrane region" description="Helical" evidence="14">
    <location>
        <begin position="88"/>
        <end position="109"/>
    </location>
</feature>
<dbReference type="Pfam" id="PF05296">
    <property type="entry name" value="TAS2R"/>
    <property type="match status" value="1"/>
</dbReference>
<dbReference type="FunFam" id="1.20.1070.10:FF:000055">
    <property type="entry name" value="Taste receptor type 2"/>
    <property type="match status" value="1"/>
</dbReference>
<evidence type="ECO:0000256" key="1">
    <source>
        <dbReference type="ARBA" id="ARBA00004141"/>
    </source>
</evidence>
<evidence type="ECO:0000256" key="14">
    <source>
        <dbReference type="SAM" id="Phobius"/>
    </source>
</evidence>